<evidence type="ECO:0000256" key="5">
    <source>
        <dbReference type="ARBA" id="ARBA00007131"/>
    </source>
</evidence>
<feature type="binding site" evidence="18">
    <location>
        <position position="186"/>
    </location>
    <ligand>
        <name>thiamine diphosphate</name>
        <dbReference type="ChEBI" id="CHEBI:58937"/>
    </ligand>
</feature>
<dbReference type="GO" id="GO:0005829">
    <property type="term" value="C:cytosol"/>
    <property type="evidence" value="ECO:0007669"/>
    <property type="project" value="TreeGrafter"/>
</dbReference>
<dbReference type="InterPro" id="IPR005478">
    <property type="entry name" value="Transketolase_bac-like"/>
</dbReference>
<feature type="binding site" evidence="19">
    <location>
        <position position="186"/>
    </location>
    <ligand>
        <name>Mg(2+)</name>
        <dbReference type="ChEBI" id="CHEBI:18420"/>
    </ligand>
</feature>
<dbReference type="PANTHER" id="PTHR43522:SF2">
    <property type="entry name" value="TRANSKETOLASE 1-RELATED"/>
    <property type="match status" value="1"/>
</dbReference>
<evidence type="ECO:0000256" key="14">
    <source>
        <dbReference type="ARBA" id="ARBA00049473"/>
    </source>
</evidence>
<evidence type="ECO:0000256" key="19">
    <source>
        <dbReference type="PIRSR" id="PIRSR605478-4"/>
    </source>
</evidence>
<dbReference type="FunFam" id="3.40.50.970:FF:000081">
    <property type="entry name" value="Transketolase"/>
    <property type="match status" value="1"/>
</dbReference>
<feature type="binding site" evidence="17">
    <location>
        <position position="260"/>
    </location>
    <ligand>
        <name>substrate</name>
    </ligand>
</feature>
<evidence type="ECO:0000313" key="24">
    <source>
        <dbReference type="Proteomes" id="UP000239785"/>
    </source>
</evidence>
<comment type="catalytic activity">
    <reaction evidence="14 21">
        <text>D-sedoheptulose 7-phosphate + D-glyceraldehyde 3-phosphate = aldehydo-D-ribose 5-phosphate + D-xylulose 5-phosphate</text>
        <dbReference type="Rhea" id="RHEA:10508"/>
        <dbReference type="ChEBI" id="CHEBI:57483"/>
        <dbReference type="ChEBI" id="CHEBI:57737"/>
        <dbReference type="ChEBI" id="CHEBI:58273"/>
        <dbReference type="ChEBI" id="CHEBI:59776"/>
        <dbReference type="EC" id="2.2.1.1"/>
    </reaction>
</comment>
<comment type="function">
    <text evidence="4 21">Catalyzes the transfer of a two-carbon ketol group from a ketose donor to an aldose acceptor, via a covalent intermediate with the cofactor thiamine pyrophosphate.</text>
</comment>
<feature type="binding site" evidence="17">
    <location>
        <position position="452"/>
    </location>
    <ligand>
        <name>substrate</name>
    </ligand>
</feature>
<feature type="site" description="Important for catalytic activity" evidence="20">
    <location>
        <position position="260"/>
    </location>
</feature>
<feature type="binding site" evidence="18">
    <location>
        <position position="260"/>
    </location>
    <ligand>
        <name>thiamine diphosphate</name>
        <dbReference type="ChEBI" id="CHEBI:58937"/>
    </ligand>
</feature>
<evidence type="ECO:0000313" key="23">
    <source>
        <dbReference type="EMBL" id="PPE06320.1"/>
    </source>
</evidence>
<dbReference type="InterPro" id="IPR055152">
    <property type="entry name" value="Transketolase-like_C_2"/>
</dbReference>
<evidence type="ECO:0000256" key="7">
    <source>
        <dbReference type="ARBA" id="ARBA00013152"/>
    </source>
</evidence>
<evidence type="ECO:0000256" key="20">
    <source>
        <dbReference type="PIRSR" id="PIRSR605478-5"/>
    </source>
</evidence>
<dbReference type="InterPro" id="IPR033247">
    <property type="entry name" value="Transketolase_fam"/>
</dbReference>
<evidence type="ECO:0000256" key="16">
    <source>
        <dbReference type="PIRSR" id="PIRSR605478-1"/>
    </source>
</evidence>
<comment type="cofactor">
    <cofactor evidence="2">
        <name>Mn(2+)</name>
        <dbReference type="ChEBI" id="CHEBI:29035"/>
    </cofactor>
</comment>
<comment type="cofactor">
    <cofactor evidence="21">
        <name>Mg(2+)</name>
        <dbReference type="ChEBI" id="CHEBI:18420"/>
    </cofactor>
    <cofactor evidence="21">
        <name>Ca(2+)</name>
        <dbReference type="ChEBI" id="CHEBI:29108"/>
    </cofactor>
    <cofactor evidence="21">
        <name>Mn(2+)</name>
        <dbReference type="ChEBI" id="CHEBI:29035"/>
    </cofactor>
    <cofactor evidence="21">
        <name>Co(2+)</name>
        <dbReference type="ChEBI" id="CHEBI:48828"/>
    </cofactor>
    <text evidence="21">Binds 1 Mg(2+) ion per subunit. Can also utilize other divalent metal cations, such as Ca(2+), Mn(2+) and Co(2+).</text>
</comment>
<keyword evidence="11 21" id="KW-0106">Calcium</keyword>
<dbReference type="GO" id="GO:0004802">
    <property type="term" value="F:transketolase activity"/>
    <property type="evidence" value="ECO:0007669"/>
    <property type="project" value="UniProtKB-UniRule"/>
</dbReference>
<dbReference type="PANTHER" id="PTHR43522">
    <property type="entry name" value="TRANSKETOLASE"/>
    <property type="match status" value="1"/>
</dbReference>
<dbReference type="PROSITE" id="PS00801">
    <property type="entry name" value="TRANSKETOLASE_1"/>
    <property type="match status" value="1"/>
</dbReference>
<dbReference type="EMBL" id="PHNF01000002">
    <property type="protein sequence ID" value="PPE06320.1"/>
    <property type="molecule type" value="Genomic_DNA"/>
</dbReference>
<feature type="site" description="Important for catalytic activity" evidence="20">
    <location>
        <position position="28"/>
    </location>
</feature>
<dbReference type="FunFam" id="3.40.50.920:FF:000003">
    <property type="entry name" value="Transketolase"/>
    <property type="match status" value="1"/>
</dbReference>
<keyword evidence="9 21" id="KW-0808">Transferase</keyword>
<evidence type="ECO:0000259" key="22">
    <source>
        <dbReference type="SMART" id="SM00861"/>
    </source>
</evidence>
<dbReference type="GO" id="GO:0006098">
    <property type="term" value="P:pentose-phosphate shunt"/>
    <property type="evidence" value="ECO:0007669"/>
    <property type="project" value="TreeGrafter"/>
</dbReference>
<dbReference type="Gene3D" id="3.40.50.920">
    <property type="match status" value="1"/>
</dbReference>
<dbReference type="InterPro" id="IPR005474">
    <property type="entry name" value="Transketolase_N"/>
</dbReference>
<dbReference type="SUPFAM" id="SSF52922">
    <property type="entry name" value="TK C-terminal domain-like"/>
    <property type="match status" value="1"/>
</dbReference>
<dbReference type="CDD" id="cd02012">
    <property type="entry name" value="TPP_TK"/>
    <property type="match status" value="1"/>
</dbReference>
<evidence type="ECO:0000256" key="10">
    <source>
        <dbReference type="ARBA" id="ARBA00022723"/>
    </source>
</evidence>
<comment type="caution">
    <text evidence="23">The sequence shown here is derived from an EMBL/GenBank/DDBJ whole genome shotgun (WGS) entry which is preliminary data.</text>
</comment>
<feature type="active site" description="Proton donor" evidence="16">
    <location>
        <position position="402"/>
    </location>
</feature>
<comment type="cofactor">
    <cofactor evidence="19">
        <name>Mg(2+)</name>
        <dbReference type="ChEBI" id="CHEBI:18420"/>
    </cofactor>
    <text evidence="19">Binds 1 Mg(2+) ion per subunit. Can also utilize other divalent metal cations, such as Ca(2+), Mn(2+) and Co(2+).</text>
</comment>
<feature type="binding site" evidence="17">
    <location>
        <position position="376"/>
    </location>
    <ligand>
        <name>substrate</name>
    </ligand>
</feature>
<dbReference type="SUPFAM" id="SSF52518">
    <property type="entry name" value="Thiamin diphosphate-binding fold (THDP-binding)"/>
    <property type="match status" value="2"/>
</dbReference>
<feature type="binding site" evidence="17">
    <location>
        <position position="460"/>
    </location>
    <ligand>
        <name>substrate</name>
    </ligand>
</feature>
<organism evidence="23 24">
    <name type="scientific">Mesoplasma corruscae</name>
    <dbReference type="NCBI Taxonomy" id="216874"/>
    <lineage>
        <taxon>Bacteria</taxon>
        <taxon>Bacillati</taxon>
        <taxon>Mycoplasmatota</taxon>
        <taxon>Mollicutes</taxon>
        <taxon>Entomoplasmatales</taxon>
        <taxon>Entomoplasmataceae</taxon>
        <taxon>Mesoplasma</taxon>
    </lineage>
</organism>
<dbReference type="Proteomes" id="UP000239785">
    <property type="component" value="Unassembled WGS sequence"/>
</dbReference>
<comment type="cofactor">
    <cofactor evidence="1">
        <name>Ca(2+)</name>
        <dbReference type="ChEBI" id="CHEBI:29108"/>
    </cofactor>
</comment>
<keyword evidence="12 19" id="KW-0460">Magnesium</keyword>
<dbReference type="Pfam" id="PF22613">
    <property type="entry name" value="Transketolase_C_1"/>
    <property type="match status" value="1"/>
</dbReference>
<evidence type="ECO:0000256" key="9">
    <source>
        <dbReference type="ARBA" id="ARBA00022679"/>
    </source>
</evidence>
<dbReference type="GO" id="GO:0046872">
    <property type="term" value="F:metal ion binding"/>
    <property type="evidence" value="ECO:0007669"/>
    <property type="project" value="UniProtKB-KW"/>
</dbReference>
<dbReference type="SMART" id="SM00861">
    <property type="entry name" value="Transket_pyr"/>
    <property type="match status" value="1"/>
</dbReference>
<evidence type="ECO:0000256" key="13">
    <source>
        <dbReference type="ARBA" id="ARBA00023052"/>
    </source>
</evidence>
<evidence type="ECO:0000256" key="3">
    <source>
        <dbReference type="ARBA" id="ARBA00001941"/>
    </source>
</evidence>
<comment type="similarity">
    <text evidence="5 21">Belongs to the transketolase family.</text>
</comment>
<feature type="binding site" evidence="17">
    <location>
        <position position="464"/>
    </location>
    <ligand>
        <name>substrate</name>
    </ligand>
</feature>
<evidence type="ECO:0000256" key="11">
    <source>
        <dbReference type="ARBA" id="ARBA00022837"/>
    </source>
</evidence>
<evidence type="ECO:0000256" key="2">
    <source>
        <dbReference type="ARBA" id="ARBA00001936"/>
    </source>
</evidence>
<dbReference type="OrthoDB" id="8732661at2"/>
<feature type="binding site" evidence="19">
    <location>
        <position position="188"/>
    </location>
    <ligand>
        <name>Mg(2+)</name>
        <dbReference type="ChEBI" id="CHEBI:18420"/>
    </ligand>
</feature>
<feature type="binding site" evidence="18">
    <location>
        <position position="68"/>
    </location>
    <ligand>
        <name>thiamine diphosphate</name>
        <dbReference type="ChEBI" id="CHEBI:58937"/>
    </ligand>
</feature>
<dbReference type="Pfam" id="PF00456">
    <property type="entry name" value="Transketolase_N"/>
    <property type="match status" value="1"/>
</dbReference>
<keyword evidence="13 18" id="KW-0786">Thiamine pyrophosphate</keyword>
<dbReference type="NCBIfam" id="TIGR00232">
    <property type="entry name" value="tktlase_bact"/>
    <property type="match status" value="1"/>
</dbReference>
<feature type="binding site" evidence="17">
    <location>
        <position position="349"/>
    </location>
    <ligand>
        <name>substrate</name>
    </ligand>
</feature>
<dbReference type="Pfam" id="PF02779">
    <property type="entry name" value="Transket_pyr"/>
    <property type="match status" value="1"/>
</dbReference>
<dbReference type="FunFam" id="3.40.50.970:FF:000045">
    <property type="entry name" value="Transketolase"/>
    <property type="match status" value="1"/>
</dbReference>
<dbReference type="RefSeq" id="WP_104208148.1">
    <property type="nucleotide sequence ID" value="NZ_PHNF01000002.1"/>
</dbReference>
<evidence type="ECO:0000256" key="21">
    <source>
        <dbReference type="RuleBase" id="RU004996"/>
    </source>
</evidence>
<evidence type="ECO:0000256" key="15">
    <source>
        <dbReference type="NCBIfam" id="TIGR00232"/>
    </source>
</evidence>
<accession>A0A2S5RG85</accession>
<evidence type="ECO:0000256" key="17">
    <source>
        <dbReference type="PIRSR" id="PIRSR605478-2"/>
    </source>
</evidence>
<keyword evidence="24" id="KW-1185">Reference proteome</keyword>
<dbReference type="Gene3D" id="3.40.50.970">
    <property type="match status" value="2"/>
</dbReference>
<comment type="subunit">
    <text evidence="6 21">Homodimer.</text>
</comment>
<feature type="binding site" evidence="18">
    <location>
        <position position="428"/>
    </location>
    <ligand>
        <name>thiamine diphosphate</name>
        <dbReference type="ChEBI" id="CHEBI:58937"/>
    </ligand>
</feature>
<comment type="cofactor">
    <cofactor evidence="3">
        <name>Co(2+)</name>
        <dbReference type="ChEBI" id="CHEBI:48828"/>
    </cofactor>
</comment>
<comment type="cofactor">
    <cofactor evidence="18">
        <name>thiamine diphosphate</name>
        <dbReference type="ChEBI" id="CHEBI:58937"/>
    </cofactor>
    <text evidence="18">Binds 1 thiamine pyrophosphate per subunit. During the reaction, the substrate forms a covalent intermediate with the cofactor.</text>
</comment>
<protein>
    <recommendedName>
        <fullName evidence="8 15">Transketolase</fullName>
        <ecNumber evidence="7 15">2.2.1.1</ecNumber>
    </recommendedName>
</protein>
<dbReference type="AlphaFoldDB" id="A0A2S5RG85"/>
<sequence length="656" mass="72935">MNINKNNHNLNALRILGIESINKANSGHPGIVLGAAPIVYTLFNKIMKHNPKNPNWFDRDRFILSAGHGSGLLYSALHLAGYDLSIDDLKQFRQLNSKTPGHPESHLTQGVEVTTGPLGQGIAMGVGFAVAEAHLASIFNKNTDLINHNTFVLCGDGDLQEGVSYESISFAGRQKLSKLILIHDSNDIQLDSEVKAVQSEDLHLRFKSCGWETFKIEDGEDLQMIESTILKAQKSDKPSYIEVKTIIGIGATNQGTTGVHGAPVGNDILNVKSYFGWSEEEFIIPKDVYKHWEQNCIIKNEVIEKEWMKKLSSLDKELLLKFNNHLNNEINFDFKSLLNEIPLKNEATRVSSGNIFDKINNSQTNLIGGSADLVGSTKIKGADGIFDINNRSGRNILYGVREFAMGAINNGIYKHGGLIPFASGFFVFADYMKPAIRLASIMENKTLFIFTHDSIAVGEDGPTHQPIEQLAMIRSIPNHMLFRPCDYAETLASYEYMLNKLTKTPSSLILTRQDLKQLPHNNVFEEVSKGAYIIKDAKDAQITLIATGSEVELAISVSELLDDQNFKTKVVSMPSTNLFDQQSQTYKDSIIDKKTLRISIEMGTTYGWDKYTGDNGLNFGIDKFGASAPAIDVIKEYGFTKEQIFNTIIKAIRKEK</sequence>
<feature type="domain" description="Transketolase-like pyrimidine-binding" evidence="22">
    <location>
        <begin position="346"/>
        <end position="517"/>
    </location>
</feature>
<dbReference type="InterPro" id="IPR005475">
    <property type="entry name" value="Transketolase-like_Pyr-bd"/>
</dbReference>
<evidence type="ECO:0000256" key="4">
    <source>
        <dbReference type="ARBA" id="ARBA00002931"/>
    </source>
</evidence>
<feature type="binding site" evidence="19">
    <location>
        <position position="156"/>
    </location>
    <ligand>
        <name>Mg(2+)</name>
        <dbReference type="ChEBI" id="CHEBI:18420"/>
    </ligand>
</feature>
<dbReference type="PROSITE" id="PS00802">
    <property type="entry name" value="TRANSKETOLASE_2"/>
    <property type="match status" value="1"/>
</dbReference>
<dbReference type="InterPro" id="IPR029061">
    <property type="entry name" value="THDP-binding"/>
</dbReference>
<dbReference type="EC" id="2.2.1.1" evidence="7 15"/>
<dbReference type="InterPro" id="IPR009014">
    <property type="entry name" value="Transketo_C/PFOR_II"/>
</dbReference>
<dbReference type="InterPro" id="IPR049557">
    <property type="entry name" value="Transketolase_CS"/>
</dbReference>
<feature type="binding site" evidence="18">
    <location>
        <position position="157"/>
    </location>
    <ligand>
        <name>thiamine diphosphate</name>
        <dbReference type="ChEBI" id="CHEBI:58937"/>
    </ligand>
</feature>
<feature type="binding site" evidence="17">
    <location>
        <position position="512"/>
    </location>
    <ligand>
        <name>substrate</name>
    </ligand>
</feature>
<dbReference type="CDD" id="cd07033">
    <property type="entry name" value="TPP_PYR_DXS_TK_like"/>
    <property type="match status" value="1"/>
</dbReference>
<evidence type="ECO:0000256" key="18">
    <source>
        <dbReference type="PIRSR" id="PIRSR605478-3"/>
    </source>
</evidence>
<evidence type="ECO:0000256" key="12">
    <source>
        <dbReference type="ARBA" id="ARBA00022842"/>
    </source>
</evidence>
<name>A0A2S5RG85_9MOLU</name>
<evidence type="ECO:0000256" key="8">
    <source>
        <dbReference type="ARBA" id="ARBA00016662"/>
    </source>
</evidence>
<keyword evidence="10 19" id="KW-0479">Metal-binding</keyword>
<dbReference type="InterPro" id="IPR020826">
    <property type="entry name" value="Transketolase_BS"/>
</dbReference>
<reference evidence="23 24" key="1">
    <citation type="submission" date="2017-11" db="EMBL/GenBank/DDBJ databases">
        <title>Genome sequence of Mesoplasma corruscae ELCA-2 (ATCC 49579).</title>
        <authorList>
            <person name="Lo W.-S."/>
            <person name="Kuo C.-H."/>
        </authorList>
    </citation>
    <scope>NUCLEOTIDE SEQUENCE [LARGE SCALE GENOMIC DNA]</scope>
    <source>
        <strain evidence="23 24">ELCA-2</strain>
    </source>
</reference>
<feature type="binding site" evidence="17">
    <location>
        <position position="28"/>
    </location>
    <ligand>
        <name>substrate</name>
    </ligand>
</feature>
<feature type="binding site" evidence="18">
    <location>
        <begin position="116"/>
        <end position="118"/>
    </location>
    <ligand>
        <name>thiamine diphosphate</name>
        <dbReference type="ChEBI" id="CHEBI:58937"/>
    </ligand>
</feature>
<gene>
    <name evidence="23" type="primary">tkt</name>
    <name evidence="23" type="ORF">MCORR_v1c06250</name>
</gene>
<evidence type="ECO:0000256" key="6">
    <source>
        <dbReference type="ARBA" id="ARBA00011738"/>
    </source>
</evidence>
<proteinExistence type="inferred from homology"/>
<evidence type="ECO:0000256" key="1">
    <source>
        <dbReference type="ARBA" id="ARBA00001913"/>
    </source>
</evidence>